<protein>
    <recommendedName>
        <fullName evidence="1">Thioredoxin-like fold domain-containing protein</fullName>
    </recommendedName>
</protein>
<feature type="domain" description="Thioredoxin-like fold" evidence="1">
    <location>
        <begin position="1"/>
        <end position="79"/>
    </location>
</feature>
<proteinExistence type="predicted"/>
<dbReference type="Pfam" id="PF13192">
    <property type="entry name" value="Thioredoxin_3"/>
    <property type="match status" value="1"/>
</dbReference>
<dbReference type="InterPro" id="IPR036249">
    <property type="entry name" value="Thioredoxin-like_sf"/>
</dbReference>
<dbReference type="AlphaFoldDB" id="A0A0F9RUW6"/>
<dbReference type="EMBL" id="LAZR01000701">
    <property type="protein sequence ID" value="KKN60250.1"/>
    <property type="molecule type" value="Genomic_DNA"/>
</dbReference>
<sequence length="79" mass="8980">MRVKLFYKDTCPRCPAAKKLVEETGNVEYFNIDEVEGLSEATYYGVMATPSIMVVDDNNNPLKAWLGEVPSEEEYGKWV</sequence>
<comment type="caution">
    <text evidence="2">The sequence shown here is derived from an EMBL/GenBank/DDBJ whole genome shotgun (WGS) entry which is preliminary data.</text>
</comment>
<dbReference type="InterPro" id="IPR012336">
    <property type="entry name" value="Thioredoxin-like_fold"/>
</dbReference>
<dbReference type="SUPFAM" id="SSF52833">
    <property type="entry name" value="Thioredoxin-like"/>
    <property type="match status" value="1"/>
</dbReference>
<evidence type="ECO:0000259" key="1">
    <source>
        <dbReference type="Pfam" id="PF13192"/>
    </source>
</evidence>
<accession>A0A0F9RUW6</accession>
<organism evidence="2">
    <name type="scientific">marine sediment metagenome</name>
    <dbReference type="NCBI Taxonomy" id="412755"/>
    <lineage>
        <taxon>unclassified sequences</taxon>
        <taxon>metagenomes</taxon>
        <taxon>ecological metagenomes</taxon>
    </lineage>
</organism>
<name>A0A0F9RUW6_9ZZZZ</name>
<evidence type="ECO:0000313" key="2">
    <source>
        <dbReference type="EMBL" id="KKN60250.1"/>
    </source>
</evidence>
<gene>
    <name evidence="2" type="ORF">LCGC14_0533730</name>
</gene>
<reference evidence="2" key="1">
    <citation type="journal article" date="2015" name="Nature">
        <title>Complex archaea that bridge the gap between prokaryotes and eukaryotes.</title>
        <authorList>
            <person name="Spang A."/>
            <person name="Saw J.H."/>
            <person name="Jorgensen S.L."/>
            <person name="Zaremba-Niedzwiedzka K."/>
            <person name="Martijn J."/>
            <person name="Lind A.E."/>
            <person name="van Eijk R."/>
            <person name="Schleper C."/>
            <person name="Guy L."/>
            <person name="Ettema T.J."/>
        </authorList>
    </citation>
    <scope>NUCLEOTIDE SEQUENCE</scope>
</reference>
<dbReference type="Gene3D" id="3.40.30.10">
    <property type="entry name" value="Glutaredoxin"/>
    <property type="match status" value="1"/>
</dbReference>